<feature type="transmembrane region" description="Helical" evidence="1">
    <location>
        <begin position="205"/>
        <end position="223"/>
    </location>
</feature>
<sequence>MDVIQLGPLILNLQLLLFILSAFAAYMAMNYRLSKVEVRADRSSKVRSNKYAVALILGVFIWKFSILLFDPIMTLKYPLSLLYFNGGDKGILLAVAISLGYIWVRSRVDGTTIMMNMDVLSTGWIAGSSLYHLMLIITQRTDVLFHALFICLSAILAFFLFDKKKAVGNAVLFNQIVIWYCLGSIAVSFVKEERVSVVLGFTREQLGFLILFLIFLLIDLYKVKEKRRLSNE</sequence>
<keyword evidence="3" id="KW-1185">Reference proteome</keyword>
<accession>A0AA95EXX7</accession>
<feature type="transmembrane region" description="Helical" evidence="1">
    <location>
        <begin position="50"/>
        <end position="69"/>
    </location>
</feature>
<evidence type="ECO:0000256" key="1">
    <source>
        <dbReference type="SAM" id="Phobius"/>
    </source>
</evidence>
<protein>
    <submittedName>
        <fullName evidence="2">Uncharacterized protein</fullName>
    </submittedName>
</protein>
<evidence type="ECO:0000313" key="2">
    <source>
        <dbReference type="EMBL" id="WEK55498.1"/>
    </source>
</evidence>
<dbReference type="AlphaFoldDB" id="A0AA95EXX7"/>
<feature type="transmembrane region" description="Helical" evidence="1">
    <location>
        <begin position="170"/>
        <end position="190"/>
    </location>
</feature>
<proteinExistence type="predicted"/>
<feature type="transmembrane region" description="Helical" evidence="1">
    <location>
        <begin position="143"/>
        <end position="161"/>
    </location>
</feature>
<feature type="transmembrane region" description="Helical" evidence="1">
    <location>
        <begin position="81"/>
        <end position="104"/>
    </location>
</feature>
<reference evidence="2" key="1">
    <citation type="submission" date="2023-03" db="EMBL/GenBank/DDBJ databases">
        <title>Andean soil-derived lignocellulolytic bacterial consortium as a source of novel taxa and putative plastic-active enzymes.</title>
        <authorList>
            <person name="Diaz-Garcia L."/>
            <person name="Chuvochina M."/>
            <person name="Feuerriegel G."/>
            <person name="Bunk B."/>
            <person name="Sproer C."/>
            <person name="Streit W.R."/>
            <person name="Rodriguez L.M."/>
            <person name="Overmann J."/>
            <person name="Jimenez D.J."/>
        </authorList>
    </citation>
    <scope>NUCLEOTIDE SEQUENCE</scope>
    <source>
        <strain evidence="2">MAG 2441</strain>
    </source>
</reference>
<keyword evidence="1" id="KW-0472">Membrane</keyword>
<evidence type="ECO:0000313" key="3">
    <source>
        <dbReference type="Proteomes" id="UP001178662"/>
    </source>
</evidence>
<dbReference type="Proteomes" id="UP001178662">
    <property type="component" value="Chromosome"/>
</dbReference>
<feature type="transmembrane region" description="Helical" evidence="1">
    <location>
        <begin position="116"/>
        <end position="137"/>
    </location>
</feature>
<keyword evidence="1" id="KW-1133">Transmembrane helix</keyword>
<feature type="transmembrane region" description="Helical" evidence="1">
    <location>
        <begin position="6"/>
        <end position="29"/>
    </location>
</feature>
<name>A0AA95EXX7_9BACL</name>
<keyword evidence="1" id="KW-0812">Transmembrane</keyword>
<organism evidence="2 3">
    <name type="scientific">Candidatus Cohnella colombiensis</name>
    <dbReference type="NCBI Taxonomy" id="3121368"/>
    <lineage>
        <taxon>Bacteria</taxon>
        <taxon>Bacillati</taxon>
        <taxon>Bacillota</taxon>
        <taxon>Bacilli</taxon>
        <taxon>Bacillales</taxon>
        <taxon>Paenibacillaceae</taxon>
        <taxon>Cohnella</taxon>
    </lineage>
</organism>
<gene>
    <name evidence="2" type="ORF">P0Y55_05435</name>
</gene>
<dbReference type="EMBL" id="CP119317">
    <property type="protein sequence ID" value="WEK55498.1"/>
    <property type="molecule type" value="Genomic_DNA"/>
</dbReference>